<dbReference type="GO" id="GO:0000479">
    <property type="term" value="P:endonucleolytic cleavage of tricistronic rRNA transcript (SSU-rRNA, 5.8S rRNA, LSU-rRNA)"/>
    <property type="evidence" value="ECO:0007669"/>
    <property type="project" value="TreeGrafter"/>
</dbReference>
<dbReference type="GO" id="GO:0005525">
    <property type="term" value="F:GTP binding"/>
    <property type="evidence" value="ECO:0007669"/>
    <property type="project" value="TreeGrafter"/>
</dbReference>
<gene>
    <name evidence="3" type="ORF">HPB52_007758</name>
</gene>
<dbReference type="PROSITE" id="PS51714">
    <property type="entry name" value="G_BMS1"/>
    <property type="match status" value="1"/>
</dbReference>
<dbReference type="Pfam" id="PF22298">
    <property type="entry name" value="Tsr1_G-like"/>
    <property type="match status" value="1"/>
</dbReference>
<feature type="region of interest" description="Disordered" evidence="1">
    <location>
        <begin position="1"/>
        <end position="56"/>
    </location>
</feature>
<dbReference type="GO" id="GO:0034511">
    <property type="term" value="F:U3 snoRNA binding"/>
    <property type="evidence" value="ECO:0007669"/>
    <property type="project" value="TreeGrafter"/>
</dbReference>
<dbReference type="EMBL" id="JABSTV010001252">
    <property type="protein sequence ID" value="KAH7947154.1"/>
    <property type="molecule type" value="Genomic_DNA"/>
</dbReference>
<dbReference type="GO" id="GO:0030688">
    <property type="term" value="C:preribosome, small subunit precursor"/>
    <property type="evidence" value="ECO:0007669"/>
    <property type="project" value="TreeGrafter"/>
</dbReference>
<evidence type="ECO:0000313" key="4">
    <source>
        <dbReference type="Proteomes" id="UP000821837"/>
    </source>
</evidence>
<dbReference type="SMART" id="SM00785">
    <property type="entry name" value="AARP2CN"/>
    <property type="match status" value="1"/>
</dbReference>
<dbReference type="PANTHER" id="PTHR12858:SF1">
    <property type="entry name" value="PRE-RRNA-PROCESSING PROTEIN TSR1 HOMOLOG"/>
    <property type="match status" value="1"/>
</dbReference>
<dbReference type="GO" id="GO:0003924">
    <property type="term" value="F:GTPase activity"/>
    <property type="evidence" value="ECO:0007669"/>
    <property type="project" value="TreeGrafter"/>
</dbReference>
<dbReference type="InterPro" id="IPR012948">
    <property type="entry name" value="AARP2CN"/>
</dbReference>
<dbReference type="Pfam" id="PF08142">
    <property type="entry name" value="AARP2CN"/>
    <property type="match status" value="1"/>
</dbReference>
<dbReference type="AlphaFoldDB" id="A0A9D4PM02"/>
<dbReference type="VEuPathDB" id="VectorBase:RSAN_028503"/>
<accession>A0A9D4PM02</accession>
<sequence>MALPSENVAHRPGKVSLKSITRKNKHELKRQERKNQIQQLRKLKREEATERKRSLGGSGVPPFLTAIIPLHAKEDPAKFLELVKSCDEDAVITESSQGYCHISLPRFKKRYSFVIPRPGDVYATLDAAKVADSAVLLYSLDGGYDDVGDTMLSILFAQGLPSAIHVVQGLEALPQKQRAEARKQVTKALESRFPGEKLRAVDKKEDGLLLLRQIADQKRRPISYRDSRPHMLAESVEFCPHEGQNLVGTLKVSGYIRGKPLSVNSLIHIPGHGDFQMTQIDAPATPMASF</sequence>
<keyword evidence="4" id="KW-1185">Reference proteome</keyword>
<dbReference type="GO" id="GO:0000462">
    <property type="term" value="P:maturation of SSU-rRNA from tricistronic rRNA transcript (SSU-rRNA, 5.8S rRNA, LSU-rRNA)"/>
    <property type="evidence" value="ECO:0007669"/>
    <property type="project" value="TreeGrafter"/>
</dbReference>
<feature type="domain" description="Bms1-type G" evidence="2">
    <location>
        <begin position="61"/>
        <end position="220"/>
    </location>
</feature>
<name>A0A9D4PM02_RHISA</name>
<reference evidence="3" key="2">
    <citation type="submission" date="2021-09" db="EMBL/GenBank/DDBJ databases">
        <authorList>
            <person name="Jia N."/>
            <person name="Wang J."/>
            <person name="Shi W."/>
            <person name="Du L."/>
            <person name="Sun Y."/>
            <person name="Zhan W."/>
            <person name="Jiang J."/>
            <person name="Wang Q."/>
            <person name="Zhang B."/>
            <person name="Ji P."/>
            <person name="Sakyi L.B."/>
            <person name="Cui X."/>
            <person name="Yuan T."/>
            <person name="Jiang B."/>
            <person name="Yang W."/>
            <person name="Lam T.T.-Y."/>
            <person name="Chang Q."/>
            <person name="Ding S."/>
            <person name="Wang X."/>
            <person name="Zhu J."/>
            <person name="Ruan X."/>
            <person name="Zhao L."/>
            <person name="Wei J."/>
            <person name="Que T."/>
            <person name="Du C."/>
            <person name="Cheng J."/>
            <person name="Dai P."/>
            <person name="Han X."/>
            <person name="Huang E."/>
            <person name="Gao Y."/>
            <person name="Liu J."/>
            <person name="Shao H."/>
            <person name="Ye R."/>
            <person name="Li L."/>
            <person name="Wei W."/>
            <person name="Wang X."/>
            <person name="Wang C."/>
            <person name="Huo Q."/>
            <person name="Li W."/>
            <person name="Guo W."/>
            <person name="Chen H."/>
            <person name="Chen S."/>
            <person name="Zhou L."/>
            <person name="Zhou L."/>
            <person name="Ni X."/>
            <person name="Tian J."/>
            <person name="Zhou Y."/>
            <person name="Sheng Y."/>
            <person name="Liu T."/>
            <person name="Pan Y."/>
            <person name="Xia L."/>
            <person name="Li J."/>
            <person name="Zhao F."/>
            <person name="Cao W."/>
        </authorList>
    </citation>
    <scope>NUCLEOTIDE SEQUENCE</scope>
    <source>
        <strain evidence="3">Rsan-2018</strain>
        <tissue evidence="3">Larvae</tissue>
    </source>
</reference>
<evidence type="ECO:0000313" key="3">
    <source>
        <dbReference type="EMBL" id="KAH7947154.1"/>
    </source>
</evidence>
<dbReference type="GO" id="GO:0005634">
    <property type="term" value="C:nucleus"/>
    <property type="evidence" value="ECO:0007669"/>
    <property type="project" value="InterPro"/>
</dbReference>
<evidence type="ECO:0000256" key="1">
    <source>
        <dbReference type="SAM" id="MobiDB-lite"/>
    </source>
</evidence>
<evidence type="ECO:0000259" key="2">
    <source>
        <dbReference type="PROSITE" id="PS51714"/>
    </source>
</evidence>
<organism evidence="3 4">
    <name type="scientific">Rhipicephalus sanguineus</name>
    <name type="common">Brown dog tick</name>
    <name type="synonym">Ixodes sanguineus</name>
    <dbReference type="NCBI Taxonomy" id="34632"/>
    <lineage>
        <taxon>Eukaryota</taxon>
        <taxon>Metazoa</taxon>
        <taxon>Ecdysozoa</taxon>
        <taxon>Arthropoda</taxon>
        <taxon>Chelicerata</taxon>
        <taxon>Arachnida</taxon>
        <taxon>Acari</taxon>
        <taxon>Parasitiformes</taxon>
        <taxon>Ixodida</taxon>
        <taxon>Ixodoidea</taxon>
        <taxon>Ixodidae</taxon>
        <taxon>Rhipicephalinae</taxon>
        <taxon>Rhipicephalus</taxon>
        <taxon>Rhipicephalus</taxon>
    </lineage>
</organism>
<dbReference type="PANTHER" id="PTHR12858">
    <property type="entry name" value="RIBOSOME BIOGENESIS PROTEIN"/>
    <property type="match status" value="1"/>
</dbReference>
<feature type="compositionally biased region" description="Basic and acidic residues" evidence="1">
    <location>
        <begin position="44"/>
        <end position="53"/>
    </location>
</feature>
<proteinExistence type="predicted"/>
<reference evidence="3" key="1">
    <citation type="journal article" date="2020" name="Cell">
        <title>Large-Scale Comparative Analyses of Tick Genomes Elucidate Their Genetic Diversity and Vector Capacities.</title>
        <authorList>
            <consortium name="Tick Genome and Microbiome Consortium (TIGMIC)"/>
            <person name="Jia N."/>
            <person name="Wang J."/>
            <person name="Shi W."/>
            <person name="Du L."/>
            <person name="Sun Y."/>
            <person name="Zhan W."/>
            <person name="Jiang J.F."/>
            <person name="Wang Q."/>
            <person name="Zhang B."/>
            <person name="Ji P."/>
            <person name="Bell-Sakyi L."/>
            <person name="Cui X.M."/>
            <person name="Yuan T.T."/>
            <person name="Jiang B.G."/>
            <person name="Yang W.F."/>
            <person name="Lam T.T."/>
            <person name="Chang Q.C."/>
            <person name="Ding S.J."/>
            <person name="Wang X.J."/>
            <person name="Zhu J.G."/>
            <person name="Ruan X.D."/>
            <person name="Zhao L."/>
            <person name="Wei J.T."/>
            <person name="Ye R.Z."/>
            <person name="Que T.C."/>
            <person name="Du C.H."/>
            <person name="Zhou Y.H."/>
            <person name="Cheng J.X."/>
            <person name="Dai P.F."/>
            <person name="Guo W.B."/>
            <person name="Han X.H."/>
            <person name="Huang E.J."/>
            <person name="Li L.F."/>
            <person name="Wei W."/>
            <person name="Gao Y.C."/>
            <person name="Liu J.Z."/>
            <person name="Shao H.Z."/>
            <person name="Wang X."/>
            <person name="Wang C.C."/>
            <person name="Yang T.C."/>
            <person name="Huo Q.B."/>
            <person name="Li W."/>
            <person name="Chen H.Y."/>
            <person name="Chen S.E."/>
            <person name="Zhou L.G."/>
            <person name="Ni X.B."/>
            <person name="Tian J.H."/>
            <person name="Sheng Y."/>
            <person name="Liu T."/>
            <person name="Pan Y.S."/>
            <person name="Xia L.Y."/>
            <person name="Li J."/>
            <person name="Zhao F."/>
            <person name="Cao W.C."/>
        </authorList>
    </citation>
    <scope>NUCLEOTIDE SEQUENCE</scope>
    <source>
        <strain evidence="3">Rsan-2018</strain>
    </source>
</reference>
<comment type="caution">
    <text evidence="3">The sequence shown here is derived from an EMBL/GenBank/DDBJ whole genome shotgun (WGS) entry which is preliminary data.</text>
</comment>
<dbReference type="InterPro" id="IPR030387">
    <property type="entry name" value="G_Bms1/Tsr1_dom"/>
</dbReference>
<dbReference type="InterPro" id="IPR039761">
    <property type="entry name" value="Bms1/Tsr1"/>
</dbReference>
<protein>
    <recommendedName>
        <fullName evidence="2">Bms1-type G domain-containing protein</fullName>
    </recommendedName>
</protein>
<dbReference type="Proteomes" id="UP000821837">
    <property type="component" value="Chromosome 6"/>
</dbReference>